<feature type="transmembrane region" description="Helical" evidence="9">
    <location>
        <begin position="516"/>
        <end position="534"/>
    </location>
</feature>
<keyword evidence="7 8" id="KW-0472">Membrane</keyword>
<feature type="repeat" description="Solcar" evidence="8">
    <location>
        <begin position="247"/>
        <end position="332"/>
    </location>
</feature>
<name>A0A8H2XZ72_9AGAM</name>
<feature type="repeat" description="Solcar" evidence="8">
    <location>
        <begin position="144"/>
        <end position="238"/>
    </location>
</feature>
<dbReference type="GO" id="GO:0006506">
    <property type="term" value="P:GPI anchor biosynthetic process"/>
    <property type="evidence" value="ECO:0007669"/>
    <property type="project" value="UniProtKB-UniPathway"/>
</dbReference>
<organism evidence="10 11">
    <name type="scientific">Rhizoctonia solani</name>
    <dbReference type="NCBI Taxonomy" id="456999"/>
    <lineage>
        <taxon>Eukaryota</taxon>
        <taxon>Fungi</taxon>
        <taxon>Dikarya</taxon>
        <taxon>Basidiomycota</taxon>
        <taxon>Agaricomycotina</taxon>
        <taxon>Agaricomycetes</taxon>
        <taxon>Cantharellales</taxon>
        <taxon>Ceratobasidiaceae</taxon>
        <taxon>Rhizoctonia</taxon>
    </lineage>
</organism>
<evidence type="ECO:0000256" key="7">
    <source>
        <dbReference type="ARBA" id="ARBA00023136"/>
    </source>
</evidence>
<feature type="transmembrane region" description="Helical" evidence="9">
    <location>
        <begin position="546"/>
        <end position="563"/>
    </location>
</feature>
<evidence type="ECO:0000256" key="8">
    <source>
        <dbReference type="PROSITE-ProRule" id="PRU00282"/>
    </source>
</evidence>
<keyword evidence="4" id="KW-0337">GPI-anchor biosynthesis</keyword>
<feature type="transmembrane region" description="Helical" evidence="9">
    <location>
        <begin position="485"/>
        <end position="504"/>
    </location>
</feature>
<accession>A0A8H2XZ72</accession>
<feature type="transmembrane region" description="Helical" evidence="9">
    <location>
        <begin position="633"/>
        <end position="652"/>
    </location>
</feature>
<dbReference type="Pfam" id="PF00153">
    <property type="entry name" value="Mito_carr"/>
    <property type="match status" value="3"/>
</dbReference>
<feature type="repeat" description="Solcar" evidence="8">
    <location>
        <begin position="52"/>
        <end position="132"/>
    </location>
</feature>
<evidence type="ECO:0000256" key="9">
    <source>
        <dbReference type="SAM" id="Phobius"/>
    </source>
</evidence>
<dbReference type="Pfam" id="PF06432">
    <property type="entry name" value="GPI2"/>
    <property type="match status" value="1"/>
</dbReference>
<feature type="transmembrane region" description="Helical" evidence="9">
    <location>
        <begin position="607"/>
        <end position="626"/>
    </location>
</feature>
<dbReference type="InterPro" id="IPR023395">
    <property type="entry name" value="MCP_dom_sf"/>
</dbReference>
<evidence type="ECO:0000313" key="10">
    <source>
        <dbReference type="EMBL" id="CAE6435510.1"/>
    </source>
</evidence>
<evidence type="ECO:0000256" key="5">
    <source>
        <dbReference type="ARBA" id="ARBA00022692"/>
    </source>
</evidence>
<dbReference type="PROSITE" id="PS50920">
    <property type="entry name" value="SOLCAR"/>
    <property type="match status" value="3"/>
</dbReference>
<protein>
    <submittedName>
        <fullName evidence="10">Uncharacterized protein</fullName>
    </submittedName>
</protein>
<sequence length="702" mass="78302">MHSGSKFHVLGNDKSTSDAAIGLDYTDLHEHRAIVPRRIRQLPNYEFAVRYVQLCSYKPNRRVASVITSKSIKVRQQLQTDGSTSRSFLNVAKGMVRSEGALSLTNGVSASVLREGIYATIRLGTYEAHKDLLHELSNGALTREGIPLKALSGLMSGAIGATIANPTDLIKIRMQAHHNPPVPEYSSILSSLRCVYKEGGGTLFGGLRALWRGTSATVTRGAVITVAQIGSYDHSKQLIKSHRLMNEGIPLHLTSSLFAGLVCSIASNPVDVIKVRLMNDHERMYRGVSDCVIKTLRKEGPLAYYKVRFWHVLDSDWITYYPYAAAVRTIARLGWRATTLTRMPDTYDFSFIYYSAPVPYKYLWRQIYNLATIHVMQTRNLDVVDYRSSTDTTITIRTTLRNHMHDASSTPPHEWQKILWKKQPFPDNHLPPSFLSSLQRNINLKQYTYPFLFKTVLPVTQHLSNTALFLSTFARLKTGRLDPRVLVYLGSVLSILGYGIYELSCPRWGHHRLAQALKSSILVFLALASLAPVLRTLTAATSDDSIWALAAGLFILHTVLADYTPERVRVVRDRMDGESQGGLTSVLSINAAVSASVVLASRLQTDIAVFSLMLYAVQSFALLPVLRQRLQRYPILSFTLTCFVTGLSLTALPSPTLVFPLATLLGLVTFGSPAVLVWSQRYKNRIRGPWDPAIPQLNAKKD</sequence>
<feature type="transmembrane region" description="Helical" evidence="9">
    <location>
        <begin position="583"/>
        <end position="601"/>
    </location>
</feature>
<dbReference type="GO" id="GO:0000506">
    <property type="term" value="C:glycosylphosphatidylinositol-N-acetylglucosaminyltransferase (GPI-GnT) complex"/>
    <property type="evidence" value="ECO:0007669"/>
    <property type="project" value="TreeGrafter"/>
</dbReference>
<dbReference type="Gene3D" id="1.50.40.10">
    <property type="entry name" value="Mitochondrial carrier domain"/>
    <property type="match status" value="1"/>
</dbReference>
<keyword evidence="6 9" id="KW-1133">Transmembrane helix</keyword>
<evidence type="ECO:0000256" key="6">
    <source>
        <dbReference type="ARBA" id="ARBA00022989"/>
    </source>
</evidence>
<dbReference type="EMBL" id="CAJMWV010001376">
    <property type="protein sequence ID" value="CAE6435510.1"/>
    <property type="molecule type" value="Genomic_DNA"/>
</dbReference>
<evidence type="ECO:0000256" key="4">
    <source>
        <dbReference type="ARBA" id="ARBA00022502"/>
    </source>
</evidence>
<dbReference type="UniPathway" id="UPA00196"/>
<dbReference type="AlphaFoldDB" id="A0A8H2XZ72"/>
<dbReference type="Proteomes" id="UP000663831">
    <property type="component" value="Unassembled WGS sequence"/>
</dbReference>
<dbReference type="PANTHER" id="PTHR12982:SF0">
    <property type="entry name" value="PHOSPHATIDYLINOSITOL N-ACETYLGLUCOSAMINYLTRANSFERASE SUBUNIT C"/>
    <property type="match status" value="1"/>
</dbReference>
<proteinExistence type="inferred from homology"/>
<dbReference type="SUPFAM" id="SSF103506">
    <property type="entry name" value="Mitochondrial carrier"/>
    <property type="match status" value="1"/>
</dbReference>
<evidence type="ECO:0000256" key="3">
    <source>
        <dbReference type="ARBA" id="ARBA00008321"/>
    </source>
</evidence>
<comment type="similarity">
    <text evidence="3">Belongs to the PIGC family.</text>
</comment>
<comment type="subcellular location">
    <subcellularLocation>
        <location evidence="1">Membrane</location>
        <topology evidence="1">Multi-pass membrane protein</topology>
    </subcellularLocation>
</comment>
<gene>
    <name evidence="10" type="ORF">RDB_LOCUS47822</name>
</gene>
<dbReference type="InterPro" id="IPR018108">
    <property type="entry name" value="MCP_transmembrane"/>
</dbReference>
<reference evidence="10" key="1">
    <citation type="submission" date="2021-01" db="EMBL/GenBank/DDBJ databases">
        <authorList>
            <person name="Kaushik A."/>
        </authorList>
    </citation>
    <scope>NUCLEOTIDE SEQUENCE</scope>
    <source>
        <strain evidence="10">AG3-1AP</strain>
    </source>
</reference>
<dbReference type="PANTHER" id="PTHR12982">
    <property type="entry name" value="PHOSPHATIDYLINOSITOL GLYCAN, CLASS C"/>
    <property type="match status" value="1"/>
</dbReference>
<dbReference type="InterPro" id="IPR009450">
    <property type="entry name" value="Plno_GlcNAc_GPI2"/>
</dbReference>
<feature type="transmembrane region" description="Helical" evidence="9">
    <location>
        <begin position="658"/>
        <end position="678"/>
    </location>
</feature>
<keyword evidence="5 8" id="KW-0812">Transmembrane</keyword>
<evidence type="ECO:0000256" key="1">
    <source>
        <dbReference type="ARBA" id="ARBA00004141"/>
    </source>
</evidence>
<comment type="pathway">
    <text evidence="2">Glycolipid biosynthesis; glycosylphosphatidylinositol-anchor biosynthesis.</text>
</comment>
<comment type="caution">
    <text evidence="10">The sequence shown here is derived from an EMBL/GenBank/DDBJ whole genome shotgun (WGS) entry which is preliminary data.</text>
</comment>
<evidence type="ECO:0000256" key="2">
    <source>
        <dbReference type="ARBA" id="ARBA00004687"/>
    </source>
</evidence>
<evidence type="ECO:0000313" key="11">
    <source>
        <dbReference type="Proteomes" id="UP000663831"/>
    </source>
</evidence>